<dbReference type="EMBL" id="BGPR01000044">
    <property type="protein sequence ID" value="GBL85711.1"/>
    <property type="molecule type" value="Genomic_DNA"/>
</dbReference>
<evidence type="ECO:0000313" key="1">
    <source>
        <dbReference type="EMBL" id="GBL85711.1"/>
    </source>
</evidence>
<organism evidence="1 2">
    <name type="scientific">Araneus ventricosus</name>
    <name type="common">Orbweaver spider</name>
    <name type="synonym">Epeira ventricosa</name>
    <dbReference type="NCBI Taxonomy" id="182803"/>
    <lineage>
        <taxon>Eukaryota</taxon>
        <taxon>Metazoa</taxon>
        <taxon>Ecdysozoa</taxon>
        <taxon>Arthropoda</taxon>
        <taxon>Chelicerata</taxon>
        <taxon>Arachnida</taxon>
        <taxon>Araneae</taxon>
        <taxon>Araneomorphae</taxon>
        <taxon>Entelegynae</taxon>
        <taxon>Araneoidea</taxon>
        <taxon>Araneidae</taxon>
        <taxon>Araneus</taxon>
    </lineage>
</organism>
<keyword evidence="2" id="KW-1185">Reference proteome</keyword>
<name>A0A4Y2B048_ARAVE</name>
<dbReference type="Proteomes" id="UP000499080">
    <property type="component" value="Unassembled WGS sequence"/>
</dbReference>
<dbReference type="AlphaFoldDB" id="A0A4Y2B048"/>
<evidence type="ECO:0000313" key="2">
    <source>
        <dbReference type="Proteomes" id="UP000499080"/>
    </source>
</evidence>
<sequence>MHQDHIHGWVLVKSGSEPETLLPLSRDLTTRPPLPCYHNGVEVPGYLIRPRRPSSKAGGFKVRKPIPLKISRVFSLLHIKSYVGGKRTPDGVNSMVMK</sequence>
<accession>A0A4Y2B048</accession>
<comment type="caution">
    <text evidence="1">The sequence shown here is derived from an EMBL/GenBank/DDBJ whole genome shotgun (WGS) entry which is preliminary data.</text>
</comment>
<reference evidence="1 2" key="1">
    <citation type="journal article" date="2019" name="Sci. Rep.">
        <title>Orb-weaving spider Araneus ventricosus genome elucidates the spidroin gene catalogue.</title>
        <authorList>
            <person name="Kono N."/>
            <person name="Nakamura H."/>
            <person name="Ohtoshi R."/>
            <person name="Moran D.A.P."/>
            <person name="Shinohara A."/>
            <person name="Yoshida Y."/>
            <person name="Fujiwara M."/>
            <person name="Mori M."/>
            <person name="Tomita M."/>
            <person name="Arakawa K."/>
        </authorList>
    </citation>
    <scope>NUCLEOTIDE SEQUENCE [LARGE SCALE GENOMIC DNA]</scope>
</reference>
<proteinExistence type="predicted"/>
<protein>
    <submittedName>
        <fullName evidence="1">Uncharacterized protein</fullName>
    </submittedName>
</protein>
<gene>
    <name evidence="1" type="ORF">AVEN_193162_1</name>
</gene>